<proteinExistence type="inferred from homology"/>
<evidence type="ECO:0000256" key="4">
    <source>
        <dbReference type="ARBA" id="ARBA00022692"/>
    </source>
</evidence>
<keyword evidence="3" id="KW-1003">Cell membrane</keyword>
<keyword evidence="5 7" id="KW-1133">Transmembrane helix</keyword>
<dbReference type="PANTHER" id="PTHR30506">
    <property type="entry name" value="INNER MEMBRANE PROTEIN"/>
    <property type="match status" value="1"/>
</dbReference>
<dbReference type="Pfam" id="PF03458">
    <property type="entry name" value="Gly_transporter"/>
    <property type="match status" value="2"/>
</dbReference>
<protein>
    <submittedName>
        <fullName evidence="9">Trimeric intracellular cation channel family protein</fullName>
    </submittedName>
</protein>
<dbReference type="RefSeq" id="WP_143907313.1">
    <property type="nucleotide sequence ID" value="NZ_CP041765.1"/>
</dbReference>
<comment type="subcellular location">
    <subcellularLocation>
        <location evidence="1">Cell membrane</location>
        <topology evidence="1">Multi-pass membrane protein</topology>
    </subcellularLocation>
</comment>
<accession>A0A516X1R9</accession>
<feature type="transmembrane region" description="Helical" evidence="7">
    <location>
        <begin position="61"/>
        <end position="80"/>
    </location>
</feature>
<keyword evidence="4 7" id="KW-0812">Transmembrane</keyword>
<evidence type="ECO:0000256" key="2">
    <source>
        <dbReference type="ARBA" id="ARBA00008193"/>
    </source>
</evidence>
<dbReference type="GO" id="GO:0005886">
    <property type="term" value="C:plasma membrane"/>
    <property type="evidence" value="ECO:0007669"/>
    <property type="project" value="UniProtKB-SubCell"/>
</dbReference>
<feature type="transmembrane region" description="Helical" evidence="7">
    <location>
        <begin position="114"/>
        <end position="135"/>
    </location>
</feature>
<evidence type="ECO:0000313" key="9">
    <source>
        <dbReference type="EMBL" id="QDQ97032.1"/>
    </source>
</evidence>
<evidence type="ECO:0000256" key="6">
    <source>
        <dbReference type="ARBA" id="ARBA00023136"/>
    </source>
</evidence>
<dbReference type="PANTHER" id="PTHR30506:SF3">
    <property type="entry name" value="UPF0126 INNER MEMBRANE PROTEIN YADS-RELATED"/>
    <property type="match status" value="1"/>
</dbReference>
<feature type="transmembrane region" description="Helical" evidence="7">
    <location>
        <begin position="147"/>
        <end position="165"/>
    </location>
</feature>
<keyword evidence="6 7" id="KW-0472">Membrane</keyword>
<gene>
    <name evidence="9" type="ORF">FO059_06395</name>
</gene>
<name>A0A516X1R9_9ACTN</name>
<reference evidence="9 10" key="2">
    <citation type="submission" date="2019-07" db="EMBL/GenBank/DDBJ databases">
        <authorList>
            <person name="Huang Y."/>
        </authorList>
    </citation>
    <scope>NUCLEOTIDE SEQUENCE [LARGE SCALE GENOMIC DNA]</scope>
    <source>
        <strain evidence="9 10">HY188</strain>
    </source>
</reference>
<feature type="domain" description="Glycine transporter" evidence="8">
    <location>
        <begin position="89"/>
        <end position="162"/>
    </location>
</feature>
<dbReference type="OrthoDB" id="9791874at2"/>
<sequence>MLTTLDLIGTAAFAASGASIGVYKRLDLFGVCVVGVTTGIGGGITRDLLLGVHPPTALDRWPNFVVALAFSLAVFLLHPLMGHVQSVVLWLDALGMGVFATTGAATALHHDAEWWAAILIGAITAIGGGVLRDVLVNEMPLLLHRDLYATPALLGALIVVAFELWSVPYPWGLVAGTVIATALRMAALTRGWNLPSPPQWGRTS</sequence>
<feature type="domain" description="Glycine transporter" evidence="8">
    <location>
        <begin position="4"/>
        <end position="78"/>
    </location>
</feature>
<evidence type="ECO:0000256" key="1">
    <source>
        <dbReference type="ARBA" id="ARBA00004651"/>
    </source>
</evidence>
<dbReference type="InterPro" id="IPR005115">
    <property type="entry name" value="Gly_transporter"/>
</dbReference>
<reference evidence="9 10" key="1">
    <citation type="submission" date="2019-07" db="EMBL/GenBank/DDBJ databases">
        <title>Tomitella cavernea sp. nov., an actinomycete isolated from soil.</title>
        <authorList>
            <person name="Cheng J."/>
        </authorList>
    </citation>
    <scope>NUCLEOTIDE SEQUENCE [LARGE SCALE GENOMIC DNA]</scope>
    <source>
        <strain evidence="9 10">HY188</strain>
    </source>
</reference>
<organism evidence="9 10">
    <name type="scientific">Tomitella fengzijianii</name>
    <dbReference type="NCBI Taxonomy" id="2597660"/>
    <lineage>
        <taxon>Bacteria</taxon>
        <taxon>Bacillati</taxon>
        <taxon>Actinomycetota</taxon>
        <taxon>Actinomycetes</taxon>
        <taxon>Mycobacteriales</taxon>
        <taxon>Tomitella</taxon>
    </lineage>
</organism>
<evidence type="ECO:0000256" key="5">
    <source>
        <dbReference type="ARBA" id="ARBA00022989"/>
    </source>
</evidence>
<evidence type="ECO:0000256" key="3">
    <source>
        <dbReference type="ARBA" id="ARBA00022475"/>
    </source>
</evidence>
<dbReference type="AlphaFoldDB" id="A0A516X1R9"/>
<evidence type="ECO:0000256" key="7">
    <source>
        <dbReference type="SAM" id="Phobius"/>
    </source>
</evidence>
<evidence type="ECO:0000259" key="8">
    <source>
        <dbReference type="Pfam" id="PF03458"/>
    </source>
</evidence>
<dbReference type="KEGG" id="toy:FO059_06395"/>
<comment type="similarity">
    <text evidence="2">Belongs to the UPF0126 family.</text>
</comment>
<keyword evidence="10" id="KW-1185">Reference proteome</keyword>
<dbReference type="Proteomes" id="UP000317344">
    <property type="component" value="Chromosome"/>
</dbReference>
<dbReference type="EMBL" id="CP041765">
    <property type="protein sequence ID" value="QDQ97032.1"/>
    <property type="molecule type" value="Genomic_DNA"/>
</dbReference>
<feature type="transmembrane region" description="Helical" evidence="7">
    <location>
        <begin position="87"/>
        <end position="108"/>
    </location>
</feature>
<evidence type="ECO:0000313" key="10">
    <source>
        <dbReference type="Proteomes" id="UP000317344"/>
    </source>
</evidence>